<dbReference type="Gene3D" id="3.40.710.10">
    <property type="entry name" value="DD-peptidase/beta-lactamase superfamily"/>
    <property type="match status" value="1"/>
</dbReference>
<dbReference type="GO" id="GO:0009002">
    <property type="term" value="F:serine-type D-Ala-D-Ala carboxypeptidase activity"/>
    <property type="evidence" value="ECO:0007669"/>
    <property type="project" value="InterPro"/>
</dbReference>
<reference evidence="4 5" key="1">
    <citation type="submission" date="2019-10" db="EMBL/GenBank/DDBJ databases">
        <authorList>
            <person name="Dong K."/>
        </authorList>
    </citation>
    <scope>NUCLEOTIDE SEQUENCE [LARGE SCALE GENOMIC DNA]</scope>
    <source>
        <strain evidence="3">Dk386</strain>
        <strain evidence="4">dk386</strain>
        <strain evidence="5">dk771</strain>
        <strain evidence="2">Dk771</strain>
    </source>
</reference>
<evidence type="ECO:0000313" key="5">
    <source>
        <dbReference type="Proteomes" id="UP000480556"/>
    </source>
</evidence>
<dbReference type="GO" id="GO:0006508">
    <property type="term" value="P:proteolysis"/>
    <property type="evidence" value="ECO:0007669"/>
    <property type="project" value="InterPro"/>
</dbReference>
<evidence type="ECO:0000313" key="3">
    <source>
        <dbReference type="EMBL" id="QGA11727.1"/>
    </source>
</evidence>
<name>A0A5Q0P3H4_9GAMM</name>
<dbReference type="Pfam" id="PF00768">
    <property type="entry name" value="Peptidase_S11"/>
    <property type="match status" value="1"/>
</dbReference>
<proteinExistence type="predicted"/>
<organism evidence="2 5">
    <name type="scientific">Acinetobacter wanghuae</name>
    <dbReference type="NCBI Taxonomy" id="2662362"/>
    <lineage>
        <taxon>Bacteria</taxon>
        <taxon>Pseudomonadati</taxon>
        <taxon>Pseudomonadota</taxon>
        <taxon>Gammaproteobacteria</taxon>
        <taxon>Moraxellales</taxon>
        <taxon>Moraxellaceae</taxon>
        <taxon>Acinetobacter</taxon>
    </lineage>
</organism>
<accession>A0A5Q0P3H4</accession>
<gene>
    <name evidence="3" type="ORF">GFH30_10185</name>
    <name evidence="2" type="ORF">GHJ48_02960</name>
</gene>
<dbReference type="InterPro" id="IPR001967">
    <property type="entry name" value="Peptidase_S11_N"/>
</dbReference>
<sequence>MQNIPLIEKMARLSDSLNQSLTGKHILIRMYEKGGNFTLYQKNIDRKVVPASTAKIFLLDRLLNSNIDMDEYLEVTEDDVRKGSGNNLKVGELYRVQDLIKNLMIASSNTSAAVLRKYLEKVQDYNFISYINQYNSTRGMINTHLVNEHGLADRLQYTTLSDLKIILDAKLTDARFQAMSNITEHVFYSKSGDEIRVKNTYESELKNKITAVKTGTLVPGIFNILIFFKLEKCKGYIVDFYNENIELRNKDITNALMIIQKWSDEK</sequence>
<keyword evidence="4" id="KW-1185">Reference proteome</keyword>
<dbReference type="SUPFAM" id="SSF56601">
    <property type="entry name" value="beta-lactamase/transpeptidase-like"/>
    <property type="match status" value="1"/>
</dbReference>
<evidence type="ECO:0000259" key="1">
    <source>
        <dbReference type="Pfam" id="PF00768"/>
    </source>
</evidence>
<protein>
    <recommendedName>
        <fullName evidence="1">Peptidase S11 D-alanyl-D-alanine carboxypeptidase A N-terminal domain-containing protein</fullName>
    </recommendedName>
</protein>
<dbReference type="AlphaFoldDB" id="A0A5Q0P3H4"/>
<evidence type="ECO:0000313" key="2">
    <source>
        <dbReference type="EMBL" id="MQW91368.1"/>
    </source>
</evidence>
<dbReference type="EMBL" id="WITK01000003">
    <property type="protein sequence ID" value="MQW91368.1"/>
    <property type="molecule type" value="Genomic_DNA"/>
</dbReference>
<feature type="domain" description="Peptidase S11 D-alanyl-D-alanine carboxypeptidase A N-terminal" evidence="1">
    <location>
        <begin position="37"/>
        <end position="216"/>
    </location>
</feature>
<dbReference type="EMBL" id="CP045650">
    <property type="protein sequence ID" value="QGA11727.1"/>
    <property type="molecule type" value="Genomic_DNA"/>
</dbReference>
<dbReference type="InterPro" id="IPR012338">
    <property type="entry name" value="Beta-lactam/transpept-like"/>
</dbReference>
<evidence type="ECO:0000313" key="4">
    <source>
        <dbReference type="Proteomes" id="UP000327478"/>
    </source>
</evidence>
<dbReference type="RefSeq" id="WP_153372327.1">
    <property type="nucleotide sequence ID" value="NZ_CP045650.1"/>
</dbReference>
<dbReference type="Proteomes" id="UP000327478">
    <property type="component" value="Chromosome"/>
</dbReference>
<dbReference type="Proteomes" id="UP000480556">
    <property type="component" value="Unassembled WGS sequence"/>
</dbReference>